<evidence type="ECO:0000256" key="9">
    <source>
        <dbReference type="ARBA" id="ARBA00023136"/>
    </source>
</evidence>
<dbReference type="OrthoDB" id="9762009at2"/>
<evidence type="ECO:0000256" key="4">
    <source>
        <dbReference type="ARBA" id="ARBA00022679"/>
    </source>
</evidence>
<proteinExistence type="predicted"/>
<dbReference type="InterPro" id="IPR022924">
    <property type="entry name" value="Cardiolipin_synthase"/>
</dbReference>
<evidence type="ECO:0000256" key="12">
    <source>
        <dbReference type="NCBIfam" id="TIGR04265"/>
    </source>
</evidence>
<evidence type="ECO:0000259" key="13">
    <source>
        <dbReference type="PROSITE" id="PS50035"/>
    </source>
</evidence>
<organism evidence="14 15">
    <name type="scientific">Schinkia azotoformans MEV2011</name>
    <dbReference type="NCBI Taxonomy" id="1348973"/>
    <lineage>
        <taxon>Bacteria</taxon>
        <taxon>Bacillati</taxon>
        <taxon>Bacillota</taxon>
        <taxon>Bacilli</taxon>
        <taxon>Bacillales</taxon>
        <taxon>Bacillaceae</taxon>
        <taxon>Calidifontibacillus/Schinkia group</taxon>
        <taxon>Schinkia</taxon>
    </lineage>
</organism>
<reference evidence="14 15" key="1">
    <citation type="submission" date="2014-04" db="EMBL/GenBank/DDBJ databases">
        <title>Draft genome sequence of Bacillus azotoformans MEV2011, a (co-) denitrifying strain unable to grow in the presence of oxygen.</title>
        <authorList>
            <person name="Nielsen M."/>
            <person name="Schreiber L."/>
            <person name="Finster K."/>
            <person name="Schramm A."/>
        </authorList>
    </citation>
    <scope>NUCLEOTIDE SEQUENCE [LARGE SCALE GENOMIC DNA]</scope>
    <source>
        <strain evidence="14 15">MEV2011</strain>
    </source>
</reference>
<evidence type="ECO:0000313" key="14">
    <source>
        <dbReference type="EMBL" id="KEF38464.1"/>
    </source>
</evidence>
<dbReference type="PANTHER" id="PTHR21248:SF7">
    <property type="entry name" value="MINOR CARDIOLIPIN SYNTHASE CLSB"/>
    <property type="match status" value="1"/>
</dbReference>
<evidence type="ECO:0000256" key="11">
    <source>
        <dbReference type="ARBA" id="ARBA00023264"/>
    </source>
</evidence>
<dbReference type="Proteomes" id="UP000027936">
    <property type="component" value="Unassembled WGS sequence"/>
</dbReference>
<keyword evidence="9" id="KW-0472">Membrane</keyword>
<sequence>MTVILILLLIFIAWLAIDFFFGRLKHLNSVSKRNYPLRHANWQLFTDGQELYNHLFEDISNAKHHVHILFYIVKNDLISNDFLNLLKKKAEEGVKVRLLLDRVGSYRISRKEVRQLRESGVHFSFSNKPRFPFIFYTLNYRNHRKITVIDGNIGYFGGFNIGKEYLGHDPYLGYWQDFHLKIHGDGVQDLQSEFMSDWGKATNEHLHGESVYFPKLEQGPLSLRFLPTDGAFIKDLLIDLIKNSKSEILIGTPYFIPGYEMLQVILAARKRGVNVKILVPYKADHPFVKEAAFPYFKVMLKAGCQIYRYTNGFYHGKIILIDNELCDFGTANFDKRSFFINDELNCFIRDPAFIEKIRSEFLIDVLHRSEKLTTKKYEKRPFLQRGKEFFSSLISDLL</sequence>
<dbReference type="RefSeq" id="WP_035195452.1">
    <property type="nucleotide sequence ID" value="NZ_JJRY01000007.1"/>
</dbReference>
<keyword evidence="2" id="KW-1003">Cell membrane</keyword>
<dbReference type="PATRIC" id="fig|1348973.3.peg.2025"/>
<dbReference type="Gene3D" id="3.30.870.10">
    <property type="entry name" value="Endonuclease Chain A"/>
    <property type="match status" value="2"/>
</dbReference>
<feature type="domain" description="PLD phosphodiesterase" evidence="13">
    <location>
        <begin position="138"/>
        <end position="165"/>
    </location>
</feature>
<dbReference type="PROSITE" id="PS50035">
    <property type="entry name" value="PLD"/>
    <property type="match status" value="2"/>
</dbReference>
<dbReference type="EMBL" id="JJRY01000007">
    <property type="protein sequence ID" value="KEF38464.1"/>
    <property type="molecule type" value="Genomic_DNA"/>
</dbReference>
<evidence type="ECO:0000256" key="10">
    <source>
        <dbReference type="ARBA" id="ARBA00023209"/>
    </source>
</evidence>
<dbReference type="GO" id="GO:0008808">
    <property type="term" value="F:cardiolipin synthase activity"/>
    <property type="evidence" value="ECO:0007669"/>
    <property type="project" value="UniProtKB-UniRule"/>
</dbReference>
<dbReference type="NCBIfam" id="TIGR04265">
    <property type="entry name" value="bac_cardiolipin"/>
    <property type="match status" value="1"/>
</dbReference>
<keyword evidence="11" id="KW-1208">Phospholipid metabolism</keyword>
<evidence type="ECO:0000256" key="8">
    <source>
        <dbReference type="ARBA" id="ARBA00023098"/>
    </source>
</evidence>
<comment type="subcellular location">
    <subcellularLocation>
        <location evidence="1">Cell membrane</location>
    </subcellularLocation>
</comment>
<dbReference type="SMART" id="SM00155">
    <property type="entry name" value="PLDc"/>
    <property type="match status" value="2"/>
</dbReference>
<comment type="caution">
    <text evidence="14">The sequence shown here is derived from an EMBL/GenBank/DDBJ whole genome shotgun (WGS) entry which is preliminary data.</text>
</comment>
<dbReference type="FunFam" id="3.30.870.10:FF:000014">
    <property type="entry name" value="Cardiolipin synthase"/>
    <property type="match status" value="1"/>
</dbReference>
<evidence type="ECO:0000256" key="2">
    <source>
        <dbReference type="ARBA" id="ARBA00022475"/>
    </source>
</evidence>
<protein>
    <recommendedName>
        <fullName evidence="12">Cardiolipin synthase</fullName>
        <ecNumber evidence="12">2.7.8.-</ecNumber>
    </recommendedName>
</protein>
<evidence type="ECO:0000256" key="7">
    <source>
        <dbReference type="ARBA" id="ARBA00022989"/>
    </source>
</evidence>
<keyword evidence="5" id="KW-0812">Transmembrane</keyword>
<dbReference type="PANTHER" id="PTHR21248">
    <property type="entry name" value="CARDIOLIPIN SYNTHASE"/>
    <property type="match status" value="1"/>
</dbReference>
<accession>A0A072NLA1</accession>
<dbReference type="InterPro" id="IPR001736">
    <property type="entry name" value="PLipase_D/transphosphatidylase"/>
</dbReference>
<gene>
    <name evidence="14" type="ORF">M670_02090</name>
</gene>
<dbReference type="CDD" id="cd09110">
    <property type="entry name" value="PLDc_CLS_1"/>
    <property type="match status" value="1"/>
</dbReference>
<evidence type="ECO:0000256" key="5">
    <source>
        <dbReference type="ARBA" id="ARBA00022692"/>
    </source>
</evidence>
<dbReference type="Pfam" id="PF13091">
    <property type="entry name" value="PLDc_2"/>
    <property type="match status" value="2"/>
</dbReference>
<dbReference type="AlphaFoldDB" id="A0A072NLA1"/>
<keyword evidence="7" id="KW-1133">Transmembrane helix</keyword>
<dbReference type="EC" id="2.7.8.-" evidence="12"/>
<keyword evidence="8" id="KW-0443">Lipid metabolism</keyword>
<keyword evidence="6" id="KW-0677">Repeat</keyword>
<dbReference type="InterPro" id="IPR025202">
    <property type="entry name" value="PLD-like_dom"/>
</dbReference>
<evidence type="ECO:0000256" key="3">
    <source>
        <dbReference type="ARBA" id="ARBA00022516"/>
    </source>
</evidence>
<keyword evidence="10" id="KW-0594">Phospholipid biosynthesis</keyword>
<evidence type="ECO:0000256" key="6">
    <source>
        <dbReference type="ARBA" id="ARBA00022737"/>
    </source>
</evidence>
<evidence type="ECO:0000256" key="1">
    <source>
        <dbReference type="ARBA" id="ARBA00004236"/>
    </source>
</evidence>
<feature type="domain" description="PLD phosphodiesterase" evidence="13">
    <location>
        <begin position="310"/>
        <end position="337"/>
    </location>
</feature>
<dbReference type="SUPFAM" id="SSF56024">
    <property type="entry name" value="Phospholipase D/nuclease"/>
    <property type="match status" value="2"/>
</dbReference>
<evidence type="ECO:0000313" key="15">
    <source>
        <dbReference type="Proteomes" id="UP000027936"/>
    </source>
</evidence>
<keyword evidence="4 14" id="KW-0808">Transferase</keyword>
<keyword evidence="3" id="KW-0444">Lipid biosynthesis</keyword>
<dbReference type="CDD" id="cd09112">
    <property type="entry name" value="PLDc_CLS_2"/>
    <property type="match status" value="1"/>
</dbReference>
<dbReference type="GO" id="GO:0005886">
    <property type="term" value="C:plasma membrane"/>
    <property type="evidence" value="ECO:0007669"/>
    <property type="project" value="UniProtKB-SubCell"/>
</dbReference>
<dbReference type="GO" id="GO:0032049">
    <property type="term" value="P:cardiolipin biosynthetic process"/>
    <property type="evidence" value="ECO:0007669"/>
    <property type="project" value="UniProtKB-UniRule"/>
</dbReference>
<name>A0A072NLA1_SCHAZ</name>